<dbReference type="EMBL" id="JAFCJH010000091">
    <property type="protein sequence ID" value="MBR0801611.1"/>
    <property type="molecule type" value="Genomic_DNA"/>
</dbReference>
<dbReference type="PIRSF" id="PIRSF017082">
    <property type="entry name" value="YflP"/>
    <property type="match status" value="1"/>
</dbReference>
<name>A0ABS5FY19_9BRAD</name>
<evidence type="ECO:0000313" key="3">
    <source>
        <dbReference type="Proteomes" id="UP001315278"/>
    </source>
</evidence>
<dbReference type="Gene3D" id="3.40.190.150">
    <property type="entry name" value="Bordetella uptake gene, domain 1"/>
    <property type="match status" value="1"/>
</dbReference>
<accession>A0ABS5FY19</accession>
<dbReference type="InterPro" id="IPR005064">
    <property type="entry name" value="BUG"/>
</dbReference>
<evidence type="ECO:0000256" key="1">
    <source>
        <dbReference type="ARBA" id="ARBA00006987"/>
    </source>
</evidence>
<gene>
    <name evidence="2" type="ORF">JQ615_40390</name>
</gene>
<dbReference type="Proteomes" id="UP001315278">
    <property type="component" value="Unassembled WGS sequence"/>
</dbReference>
<proteinExistence type="inferred from homology"/>
<protein>
    <submittedName>
        <fullName evidence="2">Tripartite tricarboxylate transporter substrate binding protein BugD</fullName>
    </submittedName>
</protein>
<sequence>MDVRKHLLLGVAAAFVSIAPAPGAEYPARPITFVVPFAAGGPLDFLARAVAEPMSERLGQPIVIENVPGAGGSIGVGRSIRATPDGYSVSVGNWSTHVLNGAMYALHYDLLEDLTPVALLASAPQIIIGKRDLPAGDFNGLASWLRTNKANVGTAGIGSASHVGGLLFQNLTKVDFAFIPYRSAGAALQDLVAGHVDLMFDQASNSLQQIRAGTIKAYAVTSRRRLAVAPDIPTVDEAGLPGFYISVWSGLWVPKGTPPDVITKLSDAAAKAIATPALRKRLTDLGLDLPAPDQQSPAALAALQKAEIVKWWPLIRAANVKAD</sequence>
<dbReference type="Pfam" id="PF03401">
    <property type="entry name" value="TctC"/>
    <property type="match status" value="1"/>
</dbReference>
<dbReference type="SUPFAM" id="SSF53850">
    <property type="entry name" value="Periplasmic binding protein-like II"/>
    <property type="match status" value="1"/>
</dbReference>
<comment type="caution">
    <text evidence="2">The sequence shown here is derived from an EMBL/GenBank/DDBJ whole genome shotgun (WGS) entry which is preliminary data.</text>
</comment>
<organism evidence="2 3">
    <name type="scientific">Bradyrhizobium jicamae</name>
    <dbReference type="NCBI Taxonomy" id="280332"/>
    <lineage>
        <taxon>Bacteria</taxon>
        <taxon>Pseudomonadati</taxon>
        <taxon>Pseudomonadota</taxon>
        <taxon>Alphaproteobacteria</taxon>
        <taxon>Hyphomicrobiales</taxon>
        <taxon>Nitrobacteraceae</taxon>
        <taxon>Bradyrhizobium</taxon>
    </lineage>
</organism>
<evidence type="ECO:0000313" key="2">
    <source>
        <dbReference type="EMBL" id="MBR0801611.1"/>
    </source>
</evidence>
<comment type="similarity">
    <text evidence="1">Belongs to the UPF0065 (bug) family.</text>
</comment>
<dbReference type="Gene3D" id="3.40.190.10">
    <property type="entry name" value="Periplasmic binding protein-like II"/>
    <property type="match status" value="1"/>
</dbReference>
<dbReference type="PANTHER" id="PTHR42928">
    <property type="entry name" value="TRICARBOXYLATE-BINDING PROTEIN"/>
    <property type="match status" value="1"/>
</dbReference>
<keyword evidence="3" id="KW-1185">Reference proteome</keyword>
<reference evidence="3" key="1">
    <citation type="journal article" date="2021" name="ISME J.">
        <title>Evolutionary origin and ecological implication of a unique nif island in free-living Bradyrhizobium lineages.</title>
        <authorList>
            <person name="Tao J."/>
        </authorList>
    </citation>
    <scope>NUCLEOTIDE SEQUENCE [LARGE SCALE GENOMIC DNA]</scope>
    <source>
        <strain evidence="3">SZCCT0434</strain>
    </source>
</reference>
<dbReference type="PANTHER" id="PTHR42928:SF5">
    <property type="entry name" value="BLR1237 PROTEIN"/>
    <property type="match status" value="1"/>
</dbReference>
<dbReference type="InterPro" id="IPR042100">
    <property type="entry name" value="Bug_dom1"/>
</dbReference>